<proteinExistence type="predicted"/>
<dbReference type="Proteomes" id="UP001153620">
    <property type="component" value="Chromosome 1"/>
</dbReference>
<organism evidence="2 3">
    <name type="scientific">Chironomus riparius</name>
    <dbReference type="NCBI Taxonomy" id="315576"/>
    <lineage>
        <taxon>Eukaryota</taxon>
        <taxon>Metazoa</taxon>
        <taxon>Ecdysozoa</taxon>
        <taxon>Arthropoda</taxon>
        <taxon>Hexapoda</taxon>
        <taxon>Insecta</taxon>
        <taxon>Pterygota</taxon>
        <taxon>Neoptera</taxon>
        <taxon>Endopterygota</taxon>
        <taxon>Diptera</taxon>
        <taxon>Nematocera</taxon>
        <taxon>Chironomoidea</taxon>
        <taxon>Chironomidae</taxon>
        <taxon>Chironominae</taxon>
        <taxon>Chironomus</taxon>
    </lineage>
</organism>
<reference evidence="2" key="1">
    <citation type="submission" date="2022-01" db="EMBL/GenBank/DDBJ databases">
        <authorList>
            <person name="King R."/>
        </authorList>
    </citation>
    <scope>NUCLEOTIDE SEQUENCE</scope>
</reference>
<feature type="region of interest" description="Disordered" evidence="1">
    <location>
        <begin position="231"/>
        <end position="265"/>
    </location>
</feature>
<reference evidence="2" key="2">
    <citation type="submission" date="2022-10" db="EMBL/GenBank/DDBJ databases">
        <authorList>
            <consortium name="ENA_rothamsted_submissions"/>
            <consortium name="culmorum"/>
            <person name="King R."/>
        </authorList>
    </citation>
    <scope>NUCLEOTIDE SEQUENCE</scope>
</reference>
<accession>A0A9N9RKT1</accession>
<evidence type="ECO:0000256" key="1">
    <source>
        <dbReference type="SAM" id="MobiDB-lite"/>
    </source>
</evidence>
<keyword evidence="3" id="KW-1185">Reference proteome</keyword>
<feature type="region of interest" description="Disordered" evidence="1">
    <location>
        <begin position="294"/>
        <end position="315"/>
    </location>
</feature>
<feature type="compositionally biased region" description="Low complexity" evidence="1">
    <location>
        <begin position="302"/>
        <end position="313"/>
    </location>
</feature>
<feature type="compositionally biased region" description="Basic and acidic residues" evidence="1">
    <location>
        <begin position="231"/>
        <end position="251"/>
    </location>
</feature>
<dbReference type="EMBL" id="OU895877">
    <property type="protein sequence ID" value="CAG9798853.1"/>
    <property type="molecule type" value="Genomic_DNA"/>
</dbReference>
<evidence type="ECO:0000313" key="2">
    <source>
        <dbReference type="EMBL" id="CAG9798853.1"/>
    </source>
</evidence>
<evidence type="ECO:0000313" key="3">
    <source>
        <dbReference type="Proteomes" id="UP001153620"/>
    </source>
</evidence>
<feature type="region of interest" description="Disordered" evidence="1">
    <location>
        <begin position="1"/>
        <end position="32"/>
    </location>
</feature>
<gene>
    <name evidence="2" type="ORF">CHIRRI_LOCUS1829</name>
</gene>
<protein>
    <submittedName>
        <fullName evidence="2">Uncharacterized protein</fullName>
    </submittedName>
</protein>
<sequence length="374" mass="42775">MEACEEQHLNNSTSNSEEKQSDSFNSSELDDAMNDLLTQDIQESQNDSLVTQEEDLLDMMKEKSVRKNAMQKLNVYTAKKILRRAKYLKEKNYYFISNKNYTWNHPTRERHSIQKIRARETLDKLDETTSQKIKKVVKSGDLTIQRLCNLGHQIPLISKTKFITPSSLLNVSSYESGQSSLTPESFPKAIVYPDSKKLNVQPMKATEHGRMSFNEVFTKATEEQIQTQKTIEKAVSKTDSRKKPRNRDLASKHKGSSKIESVIVENESSEKQPVKYLIPQNLLASQNDELSTDSIKNDCNASTSKSNRNSVSSDENLDISHSVIPDRPQINFDLIDALADYRVIARYLFNKLDVSPIDFDGTDDYINLYKLSRN</sequence>
<dbReference type="AlphaFoldDB" id="A0A9N9RKT1"/>
<name>A0A9N9RKT1_9DIPT</name>